<feature type="compositionally biased region" description="Low complexity" evidence="24">
    <location>
        <begin position="410"/>
        <end position="422"/>
    </location>
</feature>
<feature type="domain" description="Alanine dehydrogenase/pyridine nucleotide transhydrogenase NAD(H)-binding" evidence="26">
    <location>
        <begin position="179"/>
        <end position="344"/>
    </location>
</feature>
<evidence type="ECO:0000256" key="13">
    <source>
        <dbReference type="ARBA" id="ARBA00022967"/>
    </source>
</evidence>
<dbReference type="GO" id="GO:0005886">
    <property type="term" value="C:plasma membrane"/>
    <property type="evidence" value="ECO:0007669"/>
    <property type="project" value="UniProtKB-SubCell"/>
</dbReference>
<feature type="transmembrane region" description="Helical" evidence="25">
    <location>
        <begin position="472"/>
        <end position="491"/>
    </location>
</feature>
<evidence type="ECO:0000256" key="12">
    <source>
        <dbReference type="ARBA" id="ARBA00022946"/>
    </source>
</evidence>
<dbReference type="GO" id="GO:0050661">
    <property type="term" value="F:NADP binding"/>
    <property type="evidence" value="ECO:0007669"/>
    <property type="project" value="TreeGrafter"/>
</dbReference>
<evidence type="ECO:0000256" key="14">
    <source>
        <dbReference type="ARBA" id="ARBA00022989"/>
    </source>
</evidence>
<dbReference type="SUPFAM" id="SSF52467">
    <property type="entry name" value="DHS-like NAD/FAD-binding domain"/>
    <property type="match status" value="1"/>
</dbReference>
<feature type="transmembrane region" description="Helical" evidence="25">
    <location>
        <begin position="713"/>
        <end position="734"/>
    </location>
</feature>
<dbReference type="InterPro" id="IPR029035">
    <property type="entry name" value="DHS-like_NAD/FAD-binding_dom"/>
</dbReference>
<keyword evidence="18 25" id="KW-0472">Membrane</keyword>
<dbReference type="GO" id="GO:0006740">
    <property type="term" value="P:NADPH regeneration"/>
    <property type="evidence" value="ECO:0007669"/>
    <property type="project" value="TreeGrafter"/>
</dbReference>
<keyword evidence="16" id="KW-0520">NAD</keyword>
<evidence type="ECO:0000256" key="21">
    <source>
        <dbReference type="ARBA" id="ARBA00061558"/>
    </source>
</evidence>
<comment type="subcellular location">
    <subcellularLocation>
        <location evidence="2">Cell inner membrane</location>
        <topology evidence="2">Multi-pass membrane protein</topology>
    </subcellularLocation>
    <subcellularLocation>
        <location evidence="1">Mitochondrion inner membrane</location>
        <topology evidence="1">Multi-pass membrane protein</topology>
        <orientation evidence="1">Matrix side</orientation>
    </subcellularLocation>
</comment>
<evidence type="ECO:0000256" key="23">
    <source>
        <dbReference type="ARBA" id="ARBA00079255"/>
    </source>
</evidence>
<feature type="domain" description="Alanine dehydrogenase/pyridine nucleotide transhydrogenase N-terminal" evidence="27">
    <location>
        <begin position="36"/>
        <end position="170"/>
    </location>
</feature>
<evidence type="ECO:0000256" key="11">
    <source>
        <dbReference type="ARBA" id="ARBA00022857"/>
    </source>
</evidence>
<evidence type="ECO:0000256" key="25">
    <source>
        <dbReference type="SAM" id="Phobius"/>
    </source>
</evidence>
<evidence type="ECO:0000256" key="18">
    <source>
        <dbReference type="ARBA" id="ARBA00023136"/>
    </source>
</evidence>
<keyword evidence="8 25" id="KW-0812">Transmembrane</keyword>
<dbReference type="EC" id="7.1.1.1" evidence="5"/>
<comment type="function">
    <text evidence="20">The transhydrogenation between NADH and NADP is coupled to respiration and ATP hydrolysis and functions as a proton pump across the membrane. May play a role in reactive oxygen species (ROS) detoxification in the adrenal gland.</text>
</comment>
<evidence type="ECO:0000256" key="22">
    <source>
        <dbReference type="ARBA" id="ARBA00074145"/>
    </source>
</evidence>
<dbReference type="GO" id="GO:0008750">
    <property type="term" value="F:proton-translocating NAD(P)+ transhydrogenase activity"/>
    <property type="evidence" value="ECO:0007669"/>
    <property type="project" value="UniProtKB-EC"/>
</dbReference>
<evidence type="ECO:0000256" key="19">
    <source>
        <dbReference type="ARBA" id="ARBA00048202"/>
    </source>
</evidence>
<feature type="transmembrane region" description="Helical" evidence="25">
    <location>
        <begin position="526"/>
        <end position="547"/>
    </location>
</feature>
<dbReference type="Pfam" id="PF12769">
    <property type="entry name" value="PNTB_4TM"/>
    <property type="match status" value="1"/>
</dbReference>
<dbReference type="PANTHER" id="PTHR10160">
    <property type="entry name" value="NAD(P) TRANSHYDROGENASE"/>
    <property type="match status" value="1"/>
</dbReference>
<dbReference type="GO" id="GO:0005743">
    <property type="term" value="C:mitochondrial inner membrane"/>
    <property type="evidence" value="ECO:0007669"/>
    <property type="project" value="UniProtKB-SubCell"/>
</dbReference>
<evidence type="ECO:0000259" key="26">
    <source>
        <dbReference type="SMART" id="SM01002"/>
    </source>
</evidence>
<evidence type="ECO:0000256" key="6">
    <source>
        <dbReference type="ARBA" id="ARBA00022475"/>
    </source>
</evidence>
<dbReference type="CDD" id="cd05304">
    <property type="entry name" value="Rubrum_tdh"/>
    <property type="match status" value="1"/>
</dbReference>
<evidence type="ECO:0000256" key="16">
    <source>
        <dbReference type="ARBA" id="ARBA00023027"/>
    </source>
</evidence>
<feature type="transmembrane region" description="Helical" evidence="25">
    <location>
        <begin position="755"/>
        <end position="773"/>
    </location>
</feature>
<comment type="similarity">
    <text evidence="21">In the C-terminal section; belongs to the PNT beta subunit family.</text>
</comment>
<feature type="transmembrane region" description="Helical" evidence="25">
    <location>
        <begin position="831"/>
        <end position="851"/>
    </location>
</feature>
<dbReference type="Pfam" id="PF05222">
    <property type="entry name" value="AlaDh_PNT_N"/>
    <property type="match status" value="1"/>
</dbReference>
<protein>
    <recommendedName>
        <fullName evidence="22">NAD(P) transhydrogenase, mitochondrial</fullName>
        <ecNumber evidence="5">7.1.1.1</ecNumber>
    </recommendedName>
    <alternativeName>
        <fullName evidence="23">Nicotinamide nucleotide transhydrogenase</fullName>
    </alternativeName>
</protein>
<dbReference type="SUPFAM" id="SSF51735">
    <property type="entry name" value="NAD(P)-binding Rossmann-fold domains"/>
    <property type="match status" value="1"/>
</dbReference>
<dbReference type="FunFam" id="3.40.50.720:FF:000028">
    <property type="entry name" value="NAD(P) transhydrogenase subunit alpha"/>
    <property type="match status" value="1"/>
</dbReference>
<dbReference type="FunFam" id="3.40.50.1220:FF:000002">
    <property type="entry name" value="NAD(P) transhydrogenase subunit beta"/>
    <property type="match status" value="1"/>
</dbReference>
<dbReference type="SMART" id="SM01003">
    <property type="entry name" value="AlaDh_PNT_N"/>
    <property type="match status" value="1"/>
</dbReference>
<keyword evidence="13" id="KW-1278">Translocase</keyword>
<evidence type="ECO:0000256" key="5">
    <source>
        <dbReference type="ARBA" id="ARBA00012943"/>
    </source>
</evidence>
<evidence type="ECO:0000256" key="9">
    <source>
        <dbReference type="ARBA" id="ARBA00022741"/>
    </source>
</evidence>
<dbReference type="AlphaFoldDB" id="A0A061RDH5"/>
<feature type="compositionally biased region" description="Pro residues" evidence="24">
    <location>
        <begin position="423"/>
        <end position="432"/>
    </location>
</feature>
<feature type="transmembrane region" description="Helical" evidence="25">
    <location>
        <begin position="438"/>
        <end position="460"/>
    </location>
</feature>
<evidence type="ECO:0000256" key="15">
    <source>
        <dbReference type="ARBA" id="ARBA00022990"/>
    </source>
</evidence>
<evidence type="ECO:0000256" key="3">
    <source>
        <dbReference type="ARBA" id="ARBA00005624"/>
    </source>
</evidence>
<feature type="region of interest" description="Disordered" evidence="24">
    <location>
        <begin position="397"/>
        <end position="432"/>
    </location>
</feature>
<dbReference type="InterPro" id="IPR026255">
    <property type="entry name" value="NADP_transhyd_a"/>
</dbReference>
<feature type="transmembrane region" description="Helical" evidence="25">
    <location>
        <begin position="679"/>
        <end position="701"/>
    </location>
</feature>
<sequence length="1064" mass="110622">MADTTPLLASDAGTSIIGEDSVSATLSLDVSSLTIGIPKEHTSNEKRCAVVPASVAKLVNAGFKVIAAHGVGEGSGFDDKMYQEAGAAVVTNKEAFGANIVMKISAPDNSEIALMRKGAVLFSLVYPVINPDKVLKLASKDLTVFALDCIPRTISRAQAFDVLSSQANISGYRAVIEAAAIFKRFFAAQFTMAGRIDAAKVLVVGAGVAGLAAIQTAKNMGAVVRAFDVRAAAREQVESFGAEFLQVHVEESGEGQGGYAKEMSEDFLKAERELFLKQCKEVDIVITTALIPGRPAPKLITKEMVEAMKPGSVTVDLAAEAGGNIATTQPGKVITTPNGVHCVGYTDLPSRCSDQASTMFSNNVTSFLLSMVDNGSRFHVSHEDEAVRGALLLEGGRKMWPPPPRPQPPQAAVEATPAAAAPAAPPSPPSPPPAWAKVLNSSVTVTVLLLLGLGLGFSLGFSPSGGSDLTKLLMVFVLACLIGWRVVWGVIPSLHSPLMSVTNAVSGMTAVGGLLMMDGEWLPGSVYGWVAAFAVFVSCINIFGGFIMTGRMLDMFRRPGDPPSYTWFYGLPLMASLGAYGGMVAYSQGQTSAGLQGIAALLSGLCCISAISGLSAQETCRQGNALGVIGVGIGVVSTVAGLQPSLPLLAQMGACVAAGGLIGSAVAASLAITDLPQLVAAFHSLVGLAAACTSVVSFAVSDADDRSDMVHTVSVWVGTFIGAITFTGSIIAFCKLQGLVSSKEVYLPGRHLINTLALLASVAAFYFLVPTAAPAMQGLYSLLVVAGLAMFLGVHMTTAIGGADMPVVITVLNSYSGWALCAEGFVLSNPLLTIVGALIGSSGLILSIIMCRAMNRHIHATILGVKGTISQSSAGAPRAVDLEAHGEATTKSVDEVADMLVAANHIVLVPGYGVAVAKAQYTLASIIEFLRNKGKDVRIGIHPVAGRMPGQLNVLMAEAGVPYDIVYELEEINPDLGSTDVAIVAGANDTVNPAAEEDPSSELAGMPVIRVWHAKQVVVMKRSLRPGYAGVDNPLFVRENSDMFLGDAKVMAEKLFGVLQEKMS</sequence>
<feature type="transmembrane region" description="Helical" evidence="25">
    <location>
        <begin position="648"/>
        <end position="672"/>
    </location>
</feature>
<dbReference type="SMART" id="SM01002">
    <property type="entry name" value="AlaDh_PNT_C"/>
    <property type="match status" value="1"/>
</dbReference>
<comment type="catalytic activity">
    <reaction evidence="19">
        <text>NAD(+) + NADPH + H(+)(in) = NADH + NADP(+) + H(+)(out)</text>
        <dbReference type="Rhea" id="RHEA:47992"/>
        <dbReference type="ChEBI" id="CHEBI:15378"/>
        <dbReference type="ChEBI" id="CHEBI:57540"/>
        <dbReference type="ChEBI" id="CHEBI:57783"/>
        <dbReference type="ChEBI" id="CHEBI:57945"/>
        <dbReference type="ChEBI" id="CHEBI:58349"/>
        <dbReference type="EC" id="7.1.1.1"/>
    </reaction>
</comment>
<dbReference type="Pfam" id="PF02233">
    <property type="entry name" value="PNTB"/>
    <property type="match status" value="1"/>
</dbReference>
<keyword evidence="10" id="KW-0999">Mitochondrion inner membrane</keyword>
<feature type="transmembrane region" description="Helical" evidence="25">
    <location>
        <begin position="623"/>
        <end position="642"/>
    </location>
</feature>
<keyword evidence="14 25" id="KW-1133">Transmembrane helix</keyword>
<dbReference type="InterPro" id="IPR007886">
    <property type="entry name" value="AlaDH/PNT_N"/>
</dbReference>
<evidence type="ECO:0000256" key="17">
    <source>
        <dbReference type="ARBA" id="ARBA00023128"/>
    </source>
</evidence>
<feature type="transmembrane region" description="Helical" evidence="25">
    <location>
        <begin position="779"/>
        <end position="800"/>
    </location>
</feature>
<gene>
    <name evidence="28" type="ORF">TSPGSL018_2893</name>
</gene>
<dbReference type="SUPFAM" id="SSF52283">
    <property type="entry name" value="Formate/glycerate dehydrogenase catalytic domain-like"/>
    <property type="match status" value="1"/>
</dbReference>
<evidence type="ECO:0000256" key="24">
    <source>
        <dbReference type="SAM" id="MobiDB-lite"/>
    </source>
</evidence>
<dbReference type="Gene3D" id="3.40.50.720">
    <property type="entry name" value="NAD(P)-binding Rossmann-like Domain"/>
    <property type="match status" value="2"/>
</dbReference>
<feature type="transmembrane region" description="Helical" evidence="25">
    <location>
        <begin position="593"/>
        <end position="611"/>
    </location>
</feature>
<evidence type="ECO:0000259" key="27">
    <source>
        <dbReference type="SMART" id="SM01003"/>
    </source>
</evidence>
<feature type="transmembrane region" description="Helical" evidence="25">
    <location>
        <begin position="807"/>
        <end position="825"/>
    </location>
</feature>
<comment type="similarity">
    <text evidence="3">In the N-terminal section; belongs to the AlaDH/PNT family.</text>
</comment>
<reference evidence="28" key="1">
    <citation type="submission" date="2014-05" db="EMBL/GenBank/DDBJ databases">
        <title>The transcriptome of the halophilic microalga Tetraselmis sp. GSL018 isolated from the Great Salt Lake, Utah.</title>
        <authorList>
            <person name="Jinkerson R.E."/>
            <person name="D'Adamo S."/>
            <person name="Posewitz M.C."/>
        </authorList>
    </citation>
    <scope>NUCLEOTIDE SEQUENCE</scope>
    <source>
        <strain evidence="28">GSL018</strain>
    </source>
</reference>
<keyword evidence="11" id="KW-0521">NADP</keyword>
<dbReference type="NCBIfam" id="TIGR00561">
    <property type="entry name" value="pntA"/>
    <property type="match status" value="1"/>
</dbReference>
<dbReference type="PANTHER" id="PTHR10160:SF19">
    <property type="entry name" value="PROTON-TRANSLOCATING NAD(P)(+) TRANSHYDROGENASE"/>
    <property type="match status" value="1"/>
</dbReference>
<evidence type="ECO:0000256" key="8">
    <source>
        <dbReference type="ARBA" id="ARBA00022692"/>
    </source>
</evidence>
<keyword evidence="6" id="KW-1003">Cell membrane</keyword>
<dbReference type="InterPro" id="IPR036291">
    <property type="entry name" value="NAD(P)-bd_dom_sf"/>
</dbReference>
<organism evidence="28">
    <name type="scientific">Tetraselmis sp. GSL018</name>
    <dbReference type="NCBI Taxonomy" id="582737"/>
    <lineage>
        <taxon>Eukaryota</taxon>
        <taxon>Viridiplantae</taxon>
        <taxon>Chlorophyta</taxon>
        <taxon>core chlorophytes</taxon>
        <taxon>Chlorodendrophyceae</taxon>
        <taxon>Chlorodendrales</taxon>
        <taxon>Chlorodendraceae</taxon>
        <taxon>Tetraselmis</taxon>
    </lineage>
</organism>
<dbReference type="NCBIfam" id="NF006942">
    <property type="entry name" value="PRK09424.1"/>
    <property type="match status" value="1"/>
</dbReference>
<evidence type="ECO:0000313" key="28">
    <source>
        <dbReference type="EMBL" id="JAC71007.1"/>
    </source>
</evidence>
<keyword evidence="9" id="KW-0547">Nucleotide-binding</keyword>
<name>A0A061RDH5_9CHLO</name>
<feature type="transmembrane region" description="Helical" evidence="25">
    <location>
        <begin position="567"/>
        <end position="587"/>
    </location>
</feature>
<keyword evidence="15" id="KW-0007">Acetylation</keyword>
<dbReference type="Gene3D" id="3.40.50.1220">
    <property type="entry name" value="TPP-binding domain"/>
    <property type="match status" value="1"/>
</dbReference>
<dbReference type="Pfam" id="PF01262">
    <property type="entry name" value="AlaDh_PNT_C"/>
    <property type="match status" value="1"/>
</dbReference>
<evidence type="ECO:0000256" key="2">
    <source>
        <dbReference type="ARBA" id="ARBA00004429"/>
    </source>
</evidence>
<feature type="compositionally biased region" description="Pro residues" evidence="24">
    <location>
        <begin position="400"/>
        <end position="409"/>
    </location>
</feature>
<dbReference type="InterPro" id="IPR034300">
    <property type="entry name" value="PNTB-like"/>
</dbReference>
<dbReference type="InterPro" id="IPR024605">
    <property type="entry name" value="NADP_transhyd_a_C"/>
</dbReference>
<proteinExistence type="inferred from homology"/>
<evidence type="ECO:0000256" key="4">
    <source>
        <dbReference type="ARBA" id="ARBA00011738"/>
    </source>
</evidence>
<keyword evidence="7" id="KW-0997">Cell inner membrane</keyword>
<accession>A0A061RDH5</accession>
<evidence type="ECO:0000256" key="10">
    <source>
        <dbReference type="ARBA" id="ARBA00022792"/>
    </source>
</evidence>
<keyword evidence="12" id="KW-0809">Transit peptide</keyword>
<comment type="subunit">
    <text evidence="4">Homodimer.</text>
</comment>
<dbReference type="InterPro" id="IPR007698">
    <property type="entry name" value="AlaDH/PNT_NAD(H)-bd"/>
</dbReference>
<evidence type="ECO:0000256" key="7">
    <source>
        <dbReference type="ARBA" id="ARBA00022519"/>
    </source>
</evidence>
<evidence type="ECO:0000256" key="20">
    <source>
        <dbReference type="ARBA" id="ARBA00054910"/>
    </source>
</evidence>
<evidence type="ECO:0000256" key="1">
    <source>
        <dbReference type="ARBA" id="ARBA00004292"/>
    </source>
</evidence>
<dbReference type="EMBL" id="GBEZ01015131">
    <property type="protein sequence ID" value="JAC71007.1"/>
    <property type="molecule type" value="Transcribed_RNA"/>
</dbReference>
<keyword evidence="17" id="KW-0496">Mitochondrion</keyword>